<gene>
    <name evidence="2" type="ORF">RFI_16563</name>
</gene>
<keyword evidence="1" id="KW-0175">Coiled coil</keyword>
<dbReference type="Proteomes" id="UP000023152">
    <property type="component" value="Unassembled WGS sequence"/>
</dbReference>
<feature type="coiled-coil region" evidence="1">
    <location>
        <begin position="170"/>
        <end position="208"/>
    </location>
</feature>
<evidence type="ECO:0000313" key="2">
    <source>
        <dbReference type="EMBL" id="ETO20655.1"/>
    </source>
</evidence>
<keyword evidence="3" id="KW-1185">Reference proteome</keyword>
<evidence type="ECO:0000256" key="1">
    <source>
        <dbReference type="SAM" id="Coils"/>
    </source>
</evidence>
<evidence type="ECO:0000313" key="3">
    <source>
        <dbReference type="Proteomes" id="UP000023152"/>
    </source>
</evidence>
<protein>
    <submittedName>
        <fullName evidence="2">Uncharacterized protein</fullName>
    </submittedName>
</protein>
<dbReference type="AlphaFoldDB" id="X6N301"/>
<proteinExistence type="predicted"/>
<reference evidence="2 3" key="1">
    <citation type="journal article" date="2013" name="Curr. Biol.">
        <title>The Genome of the Foraminiferan Reticulomyxa filosa.</title>
        <authorList>
            <person name="Glockner G."/>
            <person name="Hulsmann N."/>
            <person name="Schleicher M."/>
            <person name="Noegel A.A."/>
            <person name="Eichinger L."/>
            <person name="Gallinger C."/>
            <person name="Pawlowski J."/>
            <person name="Sierra R."/>
            <person name="Euteneuer U."/>
            <person name="Pillet L."/>
            <person name="Moustafa A."/>
            <person name="Platzer M."/>
            <person name="Groth M."/>
            <person name="Szafranski K."/>
            <person name="Schliwa M."/>
        </authorList>
    </citation>
    <scope>NUCLEOTIDE SEQUENCE [LARGE SCALE GENOMIC DNA]</scope>
</reference>
<sequence length="466" mass="53656">MGIEFGGKIKLLRNGLFDFNLRLEYGEDWASAIQGFQIQMDSLLSFQKIYCDWSEDLQKKTELTTKKMMDFDANQYLKEEQTLIGFMKQQNECLQEINKCIDKENVYKELTDVNIKQLIYEIVELQTKQVTLEIELEMSSNTIATEKEAKKRKLLKQLATDNKTKYQTQLKTIQQDIDRKMSQLKNKIEQSDAELSLIRKNANDIESKIKSQQTRLQDIFAECGVDLSNLADFAMMYYDLRCKGVESSRCIVNFCDSLKSLGQLLTITFQIKVYISDFLREIGLQECLPIFAHMKLTSPYDICDHQDIIFDYLSALVDNVPEQTRAKLNQLQLSIALTKIDQNQSIKSLFKQNDMSQWIKPFQLCGVQTIADFQQFQSGAIQQVIGLSLSSNDFQALKVLCKSLTKEAIQKKRKKKQKVLKKIIFQAETITSLICLLDTFADGMASANKAISALTDNELFQQVIYQ</sequence>
<accession>X6N301</accession>
<dbReference type="EMBL" id="ASPP01012388">
    <property type="protein sequence ID" value="ETO20655.1"/>
    <property type="molecule type" value="Genomic_DNA"/>
</dbReference>
<comment type="caution">
    <text evidence="2">The sequence shown here is derived from an EMBL/GenBank/DDBJ whole genome shotgun (WGS) entry which is preliminary data.</text>
</comment>
<name>X6N301_RETFI</name>
<organism evidence="2 3">
    <name type="scientific">Reticulomyxa filosa</name>
    <dbReference type="NCBI Taxonomy" id="46433"/>
    <lineage>
        <taxon>Eukaryota</taxon>
        <taxon>Sar</taxon>
        <taxon>Rhizaria</taxon>
        <taxon>Retaria</taxon>
        <taxon>Foraminifera</taxon>
        <taxon>Monothalamids</taxon>
        <taxon>Reticulomyxidae</taxon>
        <taxon>Reticulomyxa</taxon>
    </lineage>
</organism>